<accession>A0A1M7QKD5</accession>
<dbReference type="AlphaFoldDB" id="A0A1M7QKD5"/>
<dbReference type="RefSeq" id="WP_073097666.1">
    <property type="nucleotide sequence ID" value="NZ_FRCY01000019.1"/>
</dbReference>
<protein>
    <recommendedName>
        <fullName evidence="4">Glycosyltransferase RgtA/B/C/D-like domain-containing protein</fullName>
    </recommendedName>
</protein>
<feature type="transmembrane region" description="Helical" evidence="1">
    <location>
        <begin position="36"/>
        <end position="56"/>
    </location>
</feature>
<feature type="transmembrane region" description="Helical" evidence="1">
    <location>
        <begin position="140"/>
        <end position="162"/>
    </location>
</feature>
<keyword evidence="1" id="KW-0472">Membrane</keyword>
<keyword evidence="1" id="KW-1133">Transmembrane helix</keyword>
<dbReference type="OrthoDB" id="975915at2"/>
<keyword evidence="1" id="KW-0812">Transmembrane</keyword>
<reference evidence="2 3" key="1">
    <citation type="submission" date="2016-11" db="EMBL/GenBank/DDBJ databases">
        <authorList>
            <person name="Jaros S."/>
            <person name="Januszkiewicz K."/>
            <person name="Wedrychowicz H."/>
        </authorList>
    </citation>
    <scope>NUCLEOTIDE SEQUENCE [LARGE SCALE GENOMIC DNA]</scope>
    <source>
        <strain evidence="2 3">CGMCC 1.6102</strain>
    </source>
</reference>
<feature type="transmembrane region" description="Helical" evidence="1">
    <location>
        <begin position="110"/>
        <end position="128"/>
    </location>
</feature>
<name>A0A1M7QKD5_9BACT</name>
<feature type="transmembrane region" description="Helical" evidence="1">
    <location>
        <begin position="182"/>
        <end position="210"/>
    </location>
</feature>
<evidence type="ECO:0000256" key="1">
    <source>
        <dbReference type="SAM" id="Phobius"/>
    </source>
</evidence>
<dbReference type="Proteomes" id="UP000184513">
    <property type="component" value="Unassembled WGS sequence"/>
</dbReference>
<feature type="transmembrane region" description="Helical" evidence="1">
    <location>
        <begin position="333"/>
        <end position="352"/>
    </location>
</feature>
<feature type="transmembrane region" description="Helical" evidence="1">
    <location>
        <begin position="222"/>
        <end position="240"/>
    </location>
</feature>
<feature type="transmembrane region" description="Helical" evidence="1">
    <location>
        <begin position="6"/>
        <end position="24"/>
    </location>
</feature>
<evidence type="ECO:0000313" key="3">
    <source>
        <dbReference type="Proteomes" id="UP000184513"/>
    </source>
</evidence>
<feature type="transmembrane region" description="Helical" evidence="1">
    <location>
        <begin position="299"/>
        <end position="321"/>
    </location>
</feature>
<keyword evidence="3" id="KW-1185">Reference proteome</keyword>
<evidence type="ECO:0000313" key="2">
    <source>
        <dbReference type="EMBL" id="SHN31724.1"/>
    </source>
</evidence>
<proteinExistence type="predicted"/>
<dbReference type="STRING" id="388280.SAMN04488057_11965"/>
<dbReference type="EMBL" id="FRCY01000019">
    <property type="protein sequence ID" value="SHN31724.1"/>
    <property type="molecule type" value="Genomic_DNA"/>
</dbReference>
<evidence type="ECO:0008006" key="4">
    <source>
        <dbReference type="Google" id="ProtNLM"/>
    </source>
</evidence>
<gene>
    <name evidence="2" type="ORF">SAMN04488057_11965</name>
</gene>
<sequence length="386" mass="43859">MEVLDGVFIAAVVFLVCWLTKRWSGTQAYSNRDTNFLLLLGAYHLTLALVFNGYLLHYGGDGIRYWELSSLPSSGPGDWSSYWGTGSAFIQWLNYPFSQLAGLSLLSGNLMYAALSFLGFVGAFELLKFKENRGSWIRKYGLLILFLPNVHFWTAGVGKEAWLFVSLVAVLLGIKNFRSRGWLILAGLLVSLMVRPIQGLALTVGVLAVMPFHPSLKAHKHRLIPAAIVLIAGVFVYRWIQGSLVYGFNFRWIGMIIDWQNAFLSSFDAESTVPMKDYSLPEKIMTAWFRPYLWEIRDFWTFAAALENSFVLFVIVLGLFSAIKRKMILSFPFFYWLVLIYALIMSVIFILALNNLGILMRMKSIFTPFLLAFFLHPLKPNPIPKP</sequence>
<organism evidence="2 3">
    <name type="scientific">Cyclobacterium lianum</name>
    <dbReference type="NCBI Taxonomy" id="388280"/>
    <lineage>
        <taxon>Bacteria</taxon>
        <taxon>Pseudomonadati</taxon>
        <taxon>Bacteroidota</taxon>
        <taxon>Cytophagia</taxon>
        <taxon>Cytophagales</taxon>
        <taxon>Cyclobacteriaceae</taxon>
        <taxon>Cyclobacterium</taxon>
    </lineage>
</organism>